<dbReference type="InterPro" id="IPR013083">
    <property type="entry name" value="Znf_RING/FYVE/PHD"/>
</dbReference>
<dbReference type="Pfam" id="PF19318">
    <property type="entry name" value="DUF5918"/>
    <property type="match status" value="1"/>
</dbReference>
<dbReference type="PANTHER" id="PTHR13492:SF2">
    <property type="entry name" value="RING FINGER PROTEIN 37"/>
    <property type="match status" value="1"/>
</dbReference>
<dbReference type="PROSITE" id="PS51698">
    <property type="entry name" value="U_BOX"/>
    <property type="match status" value="1"/>
</dbReference>
<organism evidence="7 8">
    <name type="scientific">Lymnaea stagnalis</name>
    <name type="common">Great pond snail</name>
    <name type="synonym">Helix stagnalis</name>
    <dbReference type="NCBI Taxonomy" id="6523"/>
    <lineage>
        <taxon>Eukaryota</taxon>
        <taxon>Metazoa</taxon>
        <taxon>Spiralia</taxon>
        <taxon>Lophotrochozoa</taxon>
        <taxon>Mollusca</taxon>
        <taxon>Gastropoda</taxon>
        <taxon>Heterobranchia</taxon>
        <taxon>Euthyneura</taxon>
        <taxon>Panpulmonata</taxon>
        <taxon>Hygrophila</taxon>
        <taxon>Lymnaeoidea</taxon>
        <taxon>Lymnaeidae</taxon>
        <taxon>Lymnaea</taxon>
    </lineage>
</organism>
<dbReference type="GO" id="GO:0005634">
    <property type="term" value="C:nucleus"/>
    <property type="evidence" value="ECO:0007669"/>
    <property type="project" value="TreeGrafter"/>
</dbReference>
<dbReference type="GO" id="GO:0034450">
    <property type="term" value="F:ubiquitin-ubiquitin ligase activity"/>
    <property type="evidence" value="ECO:0007669"/>
    <property type="project" value="TreeGrafter"/>
</dbReference>
<accession>A0AAV2I237</accession>
<evidence type="ECO:0008006" key="9">
    <source>
        <dbReference type="Google" id="ProtNLM"/>
    </source>
</evidence>
<feature type="domain" description="RING-type" evidence="5">
    <location>
        <begin position="498"/>
        <end position="543"/>
    </location>
</feature>
<dbReference type="SUPFAM" id="SSF57850">
    <property type="entry name" value="RING/U-box"/>
    <property type="match status" value="2"/>
</dbReference>
<evidence type="ECO:0000256" key="2">
    <source>
        <dbReference type="ARBA" id="ARBA00022771"/>
    </source>
</evidence>
<feature type="domain" description="U-box" evidence="6">
    <location>
        <begin position="268"/>
        <end position="348"/>
    </location>
</feature>
<proteinExistence type="predicted"/>
<gene>
    <name evidence="7" type="ORF">GSLYS_00014250001</name>
</gene>
<dbReference type="InterPro" id="IPR003613">
    <property type="entry name" value="Ubox_domain"/>
</dbReference>
<keyword evidence="2 4" id="KW-0863">Zinc-finger</keyword>
<dbReference type="InterPro" id="IPR045696">
    <property type="entry name" value="Ubox5_N"/>
</dbReference>
<evidence type="ECO:0000256" key="4">
    <source>
        <dbReference type="PROSITE-ProRule" id="PRU00175"/>
    </source>
</evidence>
<evidence type="ECO:0000256" key="1">
    <source>
        <dbReference type="ARBA" id="ARBA00022723"/>
    </source>
</evidence>
<reference evidence="7 8" key="1">
    <citation type="submission" date="2024-04" db="EMBL/GenBank/DDBJ databases">
        <authorList>
            <consortium name="Genoscope - CEA"/>
            <person name="William W."/>
        </authorList>
    </citation>
    <scope>NUCLEOTIDE SEQUENCE [LARGE SCALE GENOMIC DNA]</scope>
</reference>
<dbReference type="GO" id="GO:0000209">
    <property type="term" value="P:protein polyubiquitination"/>
    <property type="evidence" value="ECO:0007669"/>
    <property type="project" value="TreeGrafter"/>
</dbReference>
<dbReference type="PROSITE" id="PS50089">
    <property type="entry name" value="ZF_RING_2"/>
    <property type="match status" value="1"/>
</dbReference>
<keyword evidence="1" id="KW-0479">Metal-binding</keyword>
<dbReference type="EMBL" id="CAXITT010000389">
    <property type="protein sequence ID" value="CAL1540601.1"/>
    <property type="molecule type" value="Genomic_DNA"/>
</dbReference>
<dbReference type="GO" id="GO:0031625">
    <property type="term" value="F:ubiquitin protein ligase binding"/>
    <property type="evidence" value="ECO:0007669"/>
    <property type="project" value="TreeGrafter"/>
</dbReference>
<evidence type="ECO:0000259" key="6">
    <source>
        <dbReference type="PROSITE" id="PS51698"/>
    </source>
</evidence>
<dbReference type="InterPro" id="IPR001841">
    <property type="entry name" value="Znf_RING"/>
</dbReference>
<dbReference type="PANTHER" id="PTHR13492">
    <property type="entry name" value="RING FINGER PROTEIN 37"/>
    <property type="match status" value="1"/>
</dbReference>
<keyword evidence="8" id="KW-1185">Reference proteome</keyword>
<protein>
    <recommendedName>
        <fullName evidence="9">RING finger protein 37</fullName>
    </recommendedName>
</protein>
<dbReference type="InterPro" id="IPR017907">
    <property type="entry name" value="Znf_RING_CS"/>
</dbReference>
<dbReference type="SMART" id="SM00504">
    <property type="entry name" value="Ubox"/>
    <property type="match status" value="1"/>
</dbReference>
<evidence type="ECO:0000259" key="5">
    <source>
        <dbReference type="PROSITE" id="PS50089"/>
    </source>
</evidence>
<name>A0AAV2I237_LYMST</name>
<dbReference type="InterPro" id="IPR039925">
    <property type="entry name" value="RNF37_RING-Ubox"/>
</dbReference>
<dbReference type="Proteomes" id="UP001497497">
    <property type="component" value="Unassembled WGS sequence"/>
</dbReference>
<evidence type="ECO:0000313" key="7">
    <source>
        <dbReference type="EMBL" id="CAL1540601.1"/>
    </source>
</evidence>
<dbReference type="Gene3D" id="3.30.40.10">
    <property type="entry name" value="Zinc/RING finger domain, C3HC4 (zinc finger)"/>
    <property type="match status" value="2"/>
</dbReference>
<sequence>MLINFALHTVGTSVSSDKVNTDGYECTNLISENWHLRRKGFLAEHFLKPPVNITFRFPCNVYIHQIVLTPCVGQQQSSHLELLSASRPMSKNINAKKFHNNETAVSTPPGSSASSSHTNSLSTSVSPLAISYPVSRLTVFTSEPVCFFNPKVGTHFSNNYPGDHCQNKVVMQHFKKDLLTASSHITIRILRTVSGSTAAVSNVDIWGMPSILVPATIKENIVKSYKEYINPICMKAPLSSTHDLTNNEHSNKSLGTNGQVEEKQRVCDIPEDFLDSITCEVMAIPMLLPCGKNVDMSTLDRYFNTEASYGRKPRDPFTGVEFSNANKPVPNGVLKARIDHFLMKNSNDKVIGSIPRTVAGAGNTLLGKRKLTGQKVNKGVSSLISDPITESLQANKGDEQKKEMPVINISNTVLPSLDHTSIQRHHIQVNTTQTLTKSESKRASQNDSIIPVTSADFSSHETQLKDSLNLALSAVRSSFSYSSATDACSDVNVENDGCSLCQQILSDNKIKIIKYQIPCGHLICRECLTARSLESSLHCGLCNHSFEKRFAVRKHDK</sequence>
<dbReference type="AlphaFoldDB" id="A0AAV2I237"/>
<dbReference type="InterPro" id="IPR039847">
    <property type="entry name" value="Ubox5"/>
</dbReference>
<dbReference type="GO" id="GO:0008270">
    <property type="term" value="F:zinc ion binding"/>
    <property type="evidence" value="ECO:0007669"/>
    <property type="project" value="UniProtKB-KW"/>
</dbReference>
<evidence type="ECO:0000313" key="8">
    <source>
        <dbReference type="Proteomes" id="UP001497497"/>
    </source>
</evidence>
<dbReference type="CDD" id="cd16660">
    <property type="entry name" value="RING-Ubox_RNF37"/>
    <property type="match status" value="1"/>
</dbReference>
<keyword evidence="3" id="KW-0862">Zinc</keyword>
<dbReference type="Pfam" id="PF04564">
    <property type="entry name" value="U-box"/>
    <property type="match status" value="1"/>
</dbReference>
<evidence type="ECO:0000256" key="3">
    <source>
        <dbReference type="ARBA" id="ARBA00022833"/>
    </source>
</evidence>
<dbReference type="PROSITE" id="PS00518">
    <property type="entry name" value="ZF_RING_1"/>
    <property type="match status" value="1"/>
</dbReference>
<comment type="caution">
    <text evidence="7">The sequence shown here is derived from an EMBL/GenBank/DDBJ whole genome shotgun (WGS) entry which is preliminary data.</text>
</comment>